<accession>A0A1B6LJU0</accession>
<reference evidence="2" key="1">
    <citation type="submission" date="2015-11" db="EMBL/GenBank/DDBJ databases">
        <title>De novo transcriptome assembly of four potential Pierce s Disease insect vectors from Arizona vineyards.</title>
        <authorList>
            <person name="Tassone E.E."/>
        </authorList>
    </citation>
    <scope>NUCLEOTIDE SEQUENCE</scope>
</reference>
<organism evidence="2">
    <name type="scientific">Graphocephala atropunctata</name>
    <dbReference type="NCBI Taxonomy" id="36148"/>
    <lineage>
        <taxon>Eukaryota</taxon>
        <taxon>Metazoa</taxon>
        <taxon>Ecdysozoa</taxon>
        <taxon>Arthropoda</taxon>
        <taxon>Hexapoda</taxon>
        <taxon>Insecta</taxon>
        <taxon>Pterygota</taxon>
        <taxon>Neoptera</taxon>
        <taxon>Paraneoptera</taxon>
        <taxon>Hemiptera</taxon>
        <taxon>Auchenorrhyncha</taxon>
        <taxon>Membracoidea</taxon>
        <taxon>Cicadellidae</taxon>
        <taxon>Cicadellinae</taxon>
        <taxon>Cicadellini</taxon>
        <taxon>Graphocephala</taxon>
    </lineage>
</organism>
<dbReference type="AlphaFoldDB" id="A0A1B6LJU0"/>
<sequence>GPGYMQHRPHMSPRPFHYSPMPSSYQSRTPFIPLQAEARYRQQPYQPPPLLPTPQSQAPPHYELPKPSPPSNAEQTYGRGGPPQGAINTGRNSTRPQRSRIAANFAKPLNFNSPRNDSH</sequence>
<name>A0A1B6LJU0_9HEMI</name>
<proteinExistence type="predicted"/>
<dbReference type="EMBL" id="GEBQ01016103">
    <property type="protein sequence ID" value="JAT23874.1"/>
    <property type="molecule type" value="Transcribed_RNA"/>
</dbReference>
<feature type="compositionally biased region" description="Polar residues" evidence="1">
    <location>
        <begin position="110"/>
        <end position="119"/>
    </location>
</feature>
<feature type="region of interest" description="Disordered" evidence="1">
    <location>
        <begin position="1"/>
        <end position="119"/>
    </location>
</feature>
<protein>
    <submittedName>
        <fullName evidence="2">Uncharacterized protein</fullName>
    </submittedName>
</protein>
<feature type="compositionally biased region" description="Polar residues" evidence="1">
    <location>
        <begin position="86"/>
        <end position="96"/>
    </location>
</feature>
<feature type="non-terminal residue" evidence="2">
    <location>
        <position position="1"/>
    </location>
</feature>
<evidence type="ECO:0000256" key="1">
    <source>
        <dbReference type="SAM" id="MobiDB-lite"/>
    </source>
</evidence>
<gene>
    <name evidence="2" type="ORF">g.33921</name>
</gene>
<evidence type="ECO:0000313" key="2">
    <source>
        <dbReference type="EMBL" id="JAT23874.1"/>
    </source>
</evidence>